<feature type="compositionally biased region" description="Basic and acidic residues" evidence="1">
    <location>
        <begin position="82"/>
        <end position="93"/>
    </location>
</feature>
<feature type="compositionally biased region" description="Basic and acidic residues" evidence="1">
    <location>
        <begin position="111"/>
        <end position="152"/>
    </location>
</feature>
<gene>
    <name evidence="3" type="ORF">K7X08_016746</name>
</gene>
<feature type="region of interest" description="Disordered" evidence="1">
    <location>
        <begin position="1"/>
        <end position="156"/>
    </location>
</feature>
<keyword evidence="2" id="KW-1133">Transmembrane helix</keyword>
<feature type="compositionally biased region" description="Acidic residues" evidence="1">
    <location>
        <begin position="72"/>
        <end position="81"/>
    </location>
</feature>
<feature type="compositionally biased region" description="Basic and acidic residues" evidence="1">
    <location>
        <begin position="52"/>
        <end position="71"/>
    </location>
</feature>
<organism evidence="3 4">
    <name type="scientific">Anisodus acutangulus</name>
    <dbReference type="NCBI Taxonomy" id="402998"/>
    <lineage>
        <taxon>Eukaryota</taxon>
        <taxon>Viridiplantae</taxon>
        <taxon>Streptophyta</taxon>
        <taxon>Embryophyta</taxon>
        <taxon>Tracheophyta</taxon>
        <taxon>Spermatophyta</taxon>
        <taxon>Magnoliopsida</taxon>
        <taxon>eudicotyledons</taxon>
        <taxon>Gunneridae</taxon>
        <taxon>Pentapetalae</taxon>
        <taxon>asterids</taxon>
        <taxon>lamiids</taxon>
        <taxon>Solanales</taxon>
        <taxon>Solanaceae</taxon>
        <taxon>Solanoideae</taxon>
        <taxon>Hyoscyameae</taxon>
        <taxon>Anisodus</taxon>
    </lineage>
</organism>
<dbReference type="AlphaFoldDB" id="A0A9Q1R676"/>
<feature type="transmembrane region" description="Helical" evidence="2">
    <location>
        <begin position="207"/>
        <end position="227"/>
    </location>
</feature>
<name>A0A9Q1R676_9SOLA</name>
<sequence>MVENHPRTRSRNNFEVIPSVNTIGSVGNVVVDDEGEIEQEDEKSDDMDESDNERKESDGGADHKDDGGKEENELDVGEEDKADGGKDGDKVDLVEDDKADSEMDGDEVDAVEEKKVDGEKDGDHSEVISHENVDSVNKVEKSDEGPCDHDENGNGEETTLREATTIELWISNYPWGRKSIEVLVDVLQKDMKQPVLNKKNGKREYNYNFLGFSYVFMCWIYEVILSIR</sequence>
<keyword evidence="2" id="KW-0472">Membrane</keyword>
<accession>A0A9Q1R676</accession>
<dbReference type="EMBL" id="JAJAGQ010000015">
    <property type="protein sequence ID" value="KAJ8541880.1"/>
    <property type="molecule type" value="Genomic_DNA"/>
</dbReference>
<protein>
    <submittedName>
        <fullName evidence="3">Uncharacterized protein</fullName>
    </submittedName>
</protein>
<feature type="compositionally biased region" description="Acidic residues" evidence="1">
    <location>
        <begin position="94"/>
        <end position="110"/>
    </location>
</feature>
<keyword evidence="2" id="KW-0812">Transmembrane</keyword>
<evidence type="ECO:0000313" key="3">
    <source>
        <dbReference type="EMBL" id="KAJ8541880.1"/>
    </source>
</evidence>
<evidence type="ECO:0000256" key="2">
    <source>
        <dbReference type="SAM" id="Phobius"/>
    </source>
</evidence>
<reference evidence="4" key="1">
    <citation type="journal article" date="2023" name="Proc. Natl. Acad. Sci. U.S.A.">
        <title>Genomic and structural basis for evolution of tropane alkaloid biosynthesis.</title>
        <authorList>
            <person name="Wanga Y.-J."/>
            <person name="Taina T."/>
            <person name="Yua J.-Y."/>
            <person name="Lia J."/>
            <person name="Xua B."/>
            <person name="Chenc J."/>
            <person name="D'Auriad J.C."/>
            <person name="Huanga J.-P."/>
            <person name="Huanga S.-X."/>
        </authorList>
    </citation>
    <scope>NUCLEOTIDE SEQUENCE [LARGE SCALE GENOMIC DNA]</scope>
    <source>
        <strain evidence="4">cv. KIB-2019</strain>
    </source>
</reference>
<comment type="caution">
    <text evidence="3">The sequence shown here is derived from an EMBL/GenBank/DDBJ whole genome shotgun (WGS) entry which is preliminary data.</text>
</comment>
<evidence type="ECO:0000256" key="1">
    <source>
        <dbReference type="SAM" id="MobiDB-lite"/>
    </source>
</evidence>
<keyword evidence="4" id="KW-1185">Reference proteome</keyword>
<feature type="compositionally biased region" description="Acidic residues" evidence="1">
    <location>
        <begin position="31"/>
        <end position="51"/>
    </location>
</feature>
<evidence type="ECO:0000313" key="4">
    <source>
        <dbReference type="Proteomes" id="UP001152561"/>
    </source>
</evidence>
<proteinExistence type="predicted"/>
<dbReference type="Proteomes" id="UP001152561">
    <property type="component" value="Unassembled WGS sequence"/>
</dbReference>